<gene>
    <name evidence="8" type="ORF">HF843_01300</name>
</gene>
<dbReference type="SMART" id="SM00642">
    <property type="entry name" value="Aamy"/>
    <property type="match status" value="1"/>
</dbReference>
<dbReference type="AlphaFoldDB" id="A0A848D641"/>
<evidence type="ECO:0000313" key="8">
    <source>
        <dbReference type="EMBL" id="NMF01833.1"/>
    </source>
</evidence>
<dbReference type="GO" id="GO:0043169">
    <property type="term" value="F:cation binding"/>
    <property type="evidence" value="ECO:0007669"/>
    <property type="project" value="InterPro"/>
</dbReference>
<dbReference type="InterPro" id="IPR006046">
    <property type="entry name" value="Alpha_amylase"/>
</dbReference>
<reference evidence="8 9" key="1">
    <citation type="submission" date="2020-04" db="EMBL/GenBank/DDBJ databases">
        <authorList>
            <person name="Hitch T.C.A."/>
            <person name="Wylensek D."/>
            <person name="Clavel T."/>
        </authorList>
    </citation>
    <scope>NUCLEOTIDE SEQUENCE [LARGE SCALE GENOMIC DNA]</scope>
    <source>
        <strain evidence="8 9">WCA-130-P53-4B</strain>
    </source>
</reference>
<dbReference type="Gene3D" id="3.20.20.80">
    <property type="entry name" value="Glycosidases"/>
    <property type="match status" value="1"/>
</dbReference>
<protein>
    <recommendedName>
        <fullName evidence="6">Alpha-amylase</fullName>
        <ecNumber evidence="6">3.2.1.1</ecNumber>
    </recommendedName>
</protein>
<dbReference type="Proteomes" id="UP000583419">
    <property type="component" value="Unassembled WGS sequence"/>
</dbReference>
<dbReference type="PANTHER" id="PTHR43447">
    <property type="entry name" value="ALPHA-AMYLASE"/>
    <property type="match status" value="1"/>
</dbReference>
<evidence type="ECO:0000256" key="2">
    <source>
        <dbReference type="ARBA" id="ARBA00022801"/>
    </source>
</evidence>
<keyword evidence="2 6" id="KW-0378">Hydrolase</keyword>
<comment type="caution">
    <text evidence="8">The sequence shown here is derived from an EMBL/GenBank/DDBJ whole genome shotgun (WGS) entry which is preliminary data.</text>
</comment>
<dbReference type="GO" id="GO:0005975">
    <property type="term" value="P:carbohydrate metabolic process"/>
    <property type="evidence" value="ECO:0007669"/>
    <property type="project" value="InterPro"/>
</dbReference>
<evidence type="ECO:0000256" key="5">
    <source>
        <dbReference type="RuleBase" id="RU003615"/>
    </source>
</evidence>
<organism evidence="8 9">
    <name type="scientific">Bifidobacterium boum</name>
    <dbReference type="NCBI Taxonomy" id="78343"/>
    <lineage>
        <taxon>Bacteria</taxon>
        <taxon>Bacillati</taxon>
        <taxon>Actinomycetota</taxon>
        <taxon>Actinomycetes</taxon>
        <taxon>Bifidobacteriales</taxon>
        <taxon>Bifidobacteriaceae</taxon>
        <taxon>Bifidobacterium</taxon>
    </lineage>
</organism>
<proteinExistence type="inferred from homology"/>
<comment type="catalytic activity">
    <reaction evidence="6">
        <text>Endohydrolysis of (1-&gt;4)-alpha-D-glucosidic linkages in polysaccharides containing three or more (1-&gt;4)-alpha-linked D-glucose units.</text>
        <dbReference type="EC" id="3.2.1.1"/>
    </reaction>
</comment>
<evidence type="ECO:0000256" key="3">
    <source>
        <dbReference type="ARBA" id="ARBA00023277"/>
    </source>
</evidence>
<dbReference type="InterPro" id="IPR006047">
    <property type="entry name" value="GH13_cat_dom"/>
</dbReference>
<dbReference type="GO" id="GO:0004556">
    <property type="term" value="F:alpha-amylase activity"/>
    <property type="evidence" value="ECO:0007669"/>
    <property type="project" value="UniProtKB-UniRule"/>
</dbReference>
<keyword evidence="4 6" id="KW-0326">Glycosidase</keyword>
<dbReference type="RefSeq" id="WP_168973072.1">
    <property type="nucleotide sequence ID" value="NZ_JABAGJ010000001.1"/>
</dbReference>
<dbReference type="Pfam" id="PF00128">
    <property type="entry name" value="Alpha-amylase"/>
    <property type="match status" value="1"/>
</dbReference>
<feature type="domain" description="Glycosyl hydrolase family 13 catalytic" evidence="7">
    <location>
        <begin position="58"/>
        <end position="369"/>
    </location>
</feature>
<dbReference type="SUPFAM" id="SSF51445">
    <property type="entry name" value="(Trans)glycosidases"/>
    <property type="match status" value="1"/>
</dbReference>
<dbReference type="EMBL" id="JABAGJ010000001">
    <property type="protein sequence ID" value="NMF01833.1"/>
    <property type="molecule type" value="Genomic_DNA"/>
</dbReference>
<evidence type="ECO:0000256" key="1">
    <source>
        <dbReference type="ARBA" id="ARBA00008061"/>
    </source>
</evidence>
<keyword evidence="3 6" id="KW-0119">Carbohydrate metabolism</keyword>
<dbReference type="PRINTS" id="PR00110">
    <property type="entry name" value="ALPHAAMYLASE"/>
</dbReference>
<sequence>MALVASAAMLVTDGVVSMASVTTANADTQRDSYSDTVGNSAFESAREKNGLAKNMSEGATLHAWMWSFKTIEQNIPAIAEAGFTSVQTEPVSAIHTAGNGMKFTKNWYYVYQPTDTTVGNWVVGSESELKSLCETAHKYGVRIIVDIVANHMTADYPAIASCWKNNDYYHHDCNNGNVSDWNNRYQVTHCKLVGLYDLNTDGNSTVGDMMAAYLKQLVNDGVDGFRYDAAKHIELPGEYNNSSYWTKILANGSQYQYGEVLHDGISRDADYAKMFGNSAKGGGGITASAYGGTLRSALNSKNLNAGNLSSWDNYNVAASNLTSWVESHDTYANDDKESTGMSEWQMTMGWGVIGSCTFGVLYRQLPEVRPRPPPVI</sequence>
<dbReference type="EC" id="3.2.1.1" evidence="6"/>
<name>A0A848D641_9BIFI</name>
<evidence type="ECO:0000259" key="7">
    <source>
        <dbReference type="SMART" id="SM00642"/>
    </source>
</evidence>
<dbReference type="InterPro" id="IPR017853">
    <property type="entry name" value="GH"/>
</dbReference>
<dbReference type="CDD" id="cd11315">
    <property type="entry name" value="AmyAc_bac1_AmyA"/>
    <property type="match status" value="1"/>
</dbReference>
<evidence type="ECO:0000256" key="4">
    <source>
        <dbReference type="ARBA" id="ARBA00023295"/>
    </source>
</evidence>
<comment type="similarity">
    <text evidence="1 5">Belongs to the glycosyl hydrolase 13 family.</text>
</comment>
<evidence type="ECO:0000256" key="6">
    <source>
        <dbReference type="RuleBase" id="RU361134"/>
    </source>
</evidence>
<accession>A0A848D641</accession>
<evidence type="ECO:0000313" key="9">
    <source>
        <dbReference type="Proteomes" id="UP000583419"/>
    </source>
</evidence>